<comment type="caution">
    <text evidence="8">The sequence shown here is derived from an EMBL/GenBank/DDBJ whole genome shotgun (WGS) entry which is preliminary data.</text>
</comment>
<evidence type="ECO:0000259" key="7">
    <source>
        <dbReference type="PROSITE" id="PS51471"/>
    </source>
</evidence>
<feature type="domain" description="Fe2OG dioxygenase" evidence="7">
    <location>
        <begin position="118"/>
        <end position="224"/>
    </location>
</feature>
<dbReference type="InParanoid" id="A0A096P952"/>
<dbReference type="InterPro" id="IPR044862">
    <property type="entry name" value="Pro_4_hyd_alph_FE2OG_OXY"/>
</dbReference>
<evidence type="ECO:0000256" key="6">
    <source>
        <dbReference type="ARBA" id="ARBA00023004"/>
    </source>
</evidence>
<keyword evidence="6" id="KW-0408">Iron</keyword>
<dbReference type="EMBL" id="CAID01000017">
    <property type="protein sequence ID" value="CEG00486.1"/>
    <property type="molecule type" value="Genomic_DNA"/>
</dbReference>
<dbReference type="GO" id="GO:0031418">
    <property type="term" value="F:L-ascorbic acid binding"/>
    <property type="evidence" value="ECO:0007669"/>
    <property type="project" value="UniProtKB-KW"/>
</dbReference>
<dbReference type="PANTHER" id="PTHR12907">
    <property type="entry name" value="EGL NINE HOMOLOG-RELATED"/>
    <property type="match status" value="1"/>
</dbReference>
<dbReference type="GO" id="GO:0008198">
    <property type="term" value="F:ferrous iron binding"/>
    <property type="evidence" value="ECO:0007669"/>
    <property type="project" value="TreeGrafter"/>
</dbReference>
<evidence type="ECO:0000256" key="5">
    <source>
        <dbReference type="ARBA" id="ARBA00023002"/>
    </source>
</evidence>
<sequence>MRARFEEKITHRTVAALRARGHAVIDDFLLDVDANAFRDELERLSMSRDEANGRRYVRSNRTQFGDRGRHSKPNVYECDMHDEETVGETRGSEAYATTWRFFDATASGMANAFVRVAPEMRLRTGNLSRTVKLQVNEGGGACFPWHFDNPSAPSNRALTCILYLNPEWKRGDGGEIRFQPFCGVATTVAPRHNRLVIFWSDRTLHRVMPFHGTRRYAVTVWLDGDFVDERTGVSTNVCELNLSTREALDDIAATAKKLAASNIQRALSRAVYADEYEASLVECMGNAPGAMEMLESHYEHCREVKKNKALKALVDALREYRREVEANGLEVNVP</sequence>
<dbReference type="InterPro" id="IPR006620">
    <property type="entry name" value="Pro_4_hyd_alph"/>
</dbReference>
<evidence type="ECO:0000256" key="1">
    <source>
        <dbReference type="ARBA" id="ARBA00001961"/>
    </source>
</evidence>
<evidence type="ECO:0000256" key="2">
    <source>
        <dbReference type="ARBA" id="ARBA00022723"/>
    </source>
</evidence>
<dbReference type="Gene3D" id="2.60.120.620">
    <property type="entry name" value="q2cbj1_9rhob like domain"/>
    <property type="match status" value="1"/>
</dbReference>
<dbReference type="InterPro" id="IPR005123">
    <property type="entry name" value="Oxoglu/Fe-dep_dioxygenase_dom"/>
</dbReference>
<proteinExistence type="predicted"/>
<dbReference type="RefSeq" id="XP_022840403.1">
    <property type="nucleotide sequence ID" value="XM_022983746.1"/>
</dbReference>
<evidence type="ECO:0000313" key="9">
    <source>
        <dbReference type="Proteomes" id="UP000009170"/>
    </source>
</evidence>
<dbReference type="GO" id="GO:0071456">
    <property type="term" value="P:cellular response to hypoxia"/>
    <property type="evidence" value="ECO:0007669"/>
    <property type="project" value="TreeGrafter"/>
</dbReference>
<dbReference type="Pfam" id="PF13640">
    <property type="entry name" value="2OG-FeII_Oxy_3"/>
    <property type="match status" value="1"/>
</dbReference>
<comment type="cofactor">
    <cofactor evidence="1">
        <name>L-ascorbate</name>
        <dbReference type="ChEBI" id="CHEBI:38290"/>
    </cofactor>
</comment>
<dbReference type="GeneID" id="9838178"/>
<dbReference type="AlphaFoldDB" id="A0A096P952"/>
<evidence type="ECO:0000256" key="3">
    <source>
        <dbReference type="ARBA" id="ARBA00022896"/>
    </source>
</evidence>
<name>A0A096P952_OSTTA</name>
<keyword evidence="3" id="KW-0847">Vitamin C</keyword>
<keyword evidence="2" id="KW-0479">Metal-binding</keyword>
<reference evidence="9" key="1">
    <citation type="journal article" date="2006" name="Proc. Natl. Acad. Sci. U.S.A.">
        <title>Genome analysis of the smallest free-living eukaryote Ostreococcus tauri unveils many unique features.</title>
        <authorList>
            <person name="Derelle E."/>
            <person name="Ferraz C."/>
            <person name="Rombauts S."/>
            <person name="Rouze P."/>
            <person name="Worden A.Z."/>
            <person name="Robbens S."/>
            <person name="Partensky F."/>
            <person name="Degroeve S."/>
            <person name="Echeynie S."/>
            <person name="Cooke R."/>
            <person name="Saeys Y."/>
            <person name="Wuyts J."/>
            <person name="Jabbari K."/>
            <person name="Bowler C."/>
            <person name="Panaud O."/>
            <person name="Piegu B."/>
            <person name="Ball S.G."/>
            <person name="Ral J.-P."/>
            <person name="Bouget F.-Y."/>
            <person name="Piganeau G."/>
            <person name="De Baets B."/>
            <person name="Picard A."/>
            <person name="Delseny M."/>
            <person name="Demaille J."/>
            <person name="Van de Peer Y."/>
            <person name="Moreau H."/>
        </authorList>
    </citation>
    <scope>NUCLEOTIDE SEQUENCE [LARGE SCALE GENOMIC DNA]</scope>
    <source>
        <strain evidence="9">OTTH 0595 / CCAP 157/2 / RCC745</strain>
    </source>
</reference>
<dbReference type="InterPro" id="IPR051559">
    <property type="entry name" value="HIF_prolyl_hydroxylases"/>
</dbReference>
<dbReference type="GO" id="GO:0031543">
    <property type="term" value="F:peptidyl-proline dioxygenase activity"/>
    <property type="evidence" value="ECO:0007669"/>
    <property type="project" value="TreeGrafter"/>
</dbReference>
<reference evidence="8 9" key="2">
    <citation type="journal article" date="2014" name="BMC Genomics">
        <title>An improved genome of the model marine alga Ostreococcus tauri unfolds by assessing Illumina de novo assemblies.</title>
        <authorList>
            <person name="Blanc-Mathieu R."/>
            <person name="Verhelst B."/>
            <person name="Derelle E."/>
            <person name="Rombauts S."/>
            <person name="Bouget F.Y."/>
            <person name="Carre I."/>
            <person name="Chateau A."/>
            <person name="Eyre-Walker A."/>
            <person name="Grimsley N."/>
            <person name="Moreau H."/>
            <person name="Piegu B."/>
            <person name="Rivals E."/>
            <person name="Schackwitz W."/>
            <person name="Van de Peer Y."/>
            <person name="Piganeau G."/>
        </authorList>
    </citation>
    <scope>NUCLEOTIDE SEQUENCE [LARGE SCALE GENOMIC DNA]</scope>
    <source>
        <strain evidence="9">OTTH 0595 / CCAP 157/2 / RCC745</strain>
    </source>
</reference>
<evidence type="ECO:0000256" key="4">
    <source>
        <dbReference type="ARBA" id="ARBA00022964"/>
    </source>
</evidence>
<keyword evidence="4 8" id="KW-0223">Dioxygenase</keyword>
<dbReference type="KEGG" id="ota:OT_ostta17g00120"/>
<keyword evidence="9" id="KW-1185">Reference proteome</keyword>
<dbReference type="PROSITE" id="PS51471">
    <property type="entry name" value="FE2OG_OXY"/>
    <property type="match status" value="1"/>
</dbReference>
<gene>
    <name evidence="8" type="ORF">OT_ostta17g00120</name>
</gene>
<protein>
    <submittedName>
        <fullName evidence="8">Oxoglutarate/iron-dependent dioxygenase</fullName>
    </submittedName>
</protein>
<dbReference type="OrthoDB" id="76265at2759"/>
<dbReference type="SMART" id="SM00702">
    <property type="entry name" value="P4Hc"/>
    <property type="match status" value="1"/>
</dbReference>
<organism evidence="8 9">
    <name type="scientific">Ostreococcus tauri</name>
    <name type="common">Marine green alga</name>
    <dbReference type="NCBI Taxonomy" id="70448"/>
    <lineage>
        <taxon>Eukaryota</taxon>
        <taxon>Viridiplantae</taxon>
        <taxon>Chlorophyta</taxon>
        <taxon>Mamiellophyceae</taxon>
        <taxon>Mamiellales</taxon>
        <taxon>Bathycoccaceae</taxon>
        <taxon>Ostreococcus</taxon>
    </lineage>
</organism>
<dbReference type="PANTHER" id="PTHR12907:SF26">
    <property type="entry name" value="HIF PROLYL HYDROXYLASE, ISOFORM C"/>
    <property type="match status" value="1"/>
</dbReference>
<accession>A0A096P952</accession>
<dbReference type="Proteomes" id="UP000009170">
    <property type="component" value="Unassembled WGS sequence"/>
</dbReference>
<evidence type="ECO:0000313" key="8">
    <source>
        <dbReference type="EMBL" id="CEG00486.1"/>
    </source>
</evidence>
<keyword evidence="5" id="KW-0560">Oxidoreductase</keyword>